<organism evidence="3 4">
    <name type="scientific">Streptomyces alboflavus</name>
    <dbReference type="NCBI Taxonomy" id="67267"/>
    <lineage>
        <taxon>Bacteria</taxon>
        <taxon>Bacillati</taxon>
        <taxon>Actinomycetota</taxon>
        <taxon>Actinomycetes</taxon>
        <taxon>Kitasatosporales</taxon>
        <taxon>Streptomycetaceae</taxon>
        <taxon>Streptomyces</taxon>
    </lineage>
</organism>
<dbReference type="InterPro" id="IPR006016">
    <property type="entry name" value="UspA"/>
</dbReference>
<evidence type="ECO:0000256" key="1">
    <source>
        <dbReference type="ARBA" id="ARBA00008791"/>
    </source>
</evidence>
<name>A0A1Z1WQI2_9ACTN</name>
<accession>A0A1Z1WQI2</accession>
<dbReference type="KEGG" id="salf:SMD44_08151"/>
<dbReference type="PANTHER" id="PTHR46268:SF6">
    <property type="entry name" value="UNIVERSAL STRESS PROTEIN UP12"/>
    <property type="match status" value="1"/>
</dbReference>
<dbReference type="AlphaFoldDB" id="A0A1Z1WQI2"/>
<proteinExistence type="inferred from homology"/>
<sequence length="327" mass="34369">MRIEAVKHQKEGTRPSSAIPTLSRRYASCPALSSPVSTGLAESGAAAEWAAREAELLGTELKLVSVWQPVPLAYTPFLGAESQQHETIRVPHEAADGLRLRHPGVSVSVEQLSGRPSEVLATAAEAAGLLVLGSRGLSGLGGFLVGSVGQAVVAHARRPVVLVRAGEQAADEHEQDPSGVPSAATSYRPVVLGLDTDSPDASVIEFAFEAAARRDTALRVVHSWPLPPYFAYGLPEDPELNARLAKDDAAALIEALGSWRQKFPSVEVRAESRPGRPADHLSAASKEASLVVVGRRNRSAPVGPRIGPVTHAVLHHAAAPVAVVPHD</sequence>
<dbReference type="PRINTS" id="PR01438">
    <property type="entry name" value="UNVRSLSTRESS"/>
</dbReference>
<dbReference type="Gene3D" id="3.40.50.620">
    <property type="entry name" value="HUPs"/>
    <property type="match status" value="2"/>
</dbReference>
<protein>
    <submittedName>
        <fullName evidence="3">Putative Universal stress protein</fullName>
    </submittedName>
</protein>
<keyword evidence="4" id="KW-1185">Reference proteome</keyword>
<feature type="domain" description="UspA" evidence="2">
    <location>
        <begin position="187"/>
        <end position="325"/>
    </location>
</feature>
<dbReference type="EMBL" id="CP021748">
    <property type="protein sequence ID" value="ARX88664.1"/>
    <property type="molecule type" value="Genomic_DNA"/>
</dbReference>
<evidence type="ECO:0000313" key="3">
    <source>
        <dbReference type="EMBL" id="ARX88664.1"/>
    </source>
</evidence>
<gene>
    <name evidence="3" type="ORF">SMD44_08151</name>
</gene>
<dbReference type="SUPFAM" id="SSF52402">
    <property type="entry name" value="Adenine nucleotide alpha hydrolases-like"/>
    <property type="match status" value="2"/>
</dbReference>
<feature type="domain" description="UspA" evidence="2">
    <location>
        <begin position="39"/>
        <end position="164"/>
    </location>
</feature>
<dbReference type="PANTHER" id="PTHR46268">
    <property type="entry name" value="STRESS RESPONSE PROTEIN NHAX"/>
    <property type="match status" value="1"/>
</dbReference>
<dbReference type="InterPro" id="IPR014729">
    <property type="entry name" value="Rossmann-like_a/b/a_fold"/>
</dbReference>
<dbReference type="Pfam" id="PF00582">
    <property type="entry name" value="Usp"/>
    <property type="match status" value="2"/>
</dbReference>
<evidence type="ECO:0000313" key="4">
    <source>
        <dbReference type="Proteomes" id="UP000195880"/>
    </source>
</evidence>
<evidence type="ECO:0000259" key="2">
    <source>
        <dbReference type="Pfam" id="PF00582"/>
    </source>
</evidence>
<reference evidence="3 4" key="1">
    <citation type="submission" date="2017-05" db="EMBL/GenBank/DDBJ databases">
        <title>Streptomyces alboflavus Genome sequencing and assembly.</title>
        <authorList>
            <person name="Wang Y."/>
            <person name="Du B."/>
            <person name="Ding Y."/>
            <person name="Liu H."/>
            <person name="Hou Q."/>
            <person name="Liu K."/>
            <person name="Wang C."/>
            <person name="Yao L."/>
        </authorList>
    </citation>
    <scope>NUCLEOTIDE SEQUENCE [LARGE SCALE GENOMIC DNA]</scope>
    <source>
        <strain evidence="3 4">MDJK44</strain>
    </source>
</reference>
<dbReference type="Proteomes" id="UP000195880">
    <property type="component" value="Chromosome"/>
</dbReference>
<dbReference type="InterPro" id="IPR006015">
    <property type="entry name" value="Universal_stress_UspA"/>
</dbReference>
<comment type="similarity">
    <text evidence="1">Belongs to the universal stress protein A family.</text>
</comment>